<dbReference type="EMBL" id="JBHRYN010000006">
    <property type="protein sequence ID" value="MFC3700666.1"/>
    <property type="molecule type" value="Genomic_DNA"/>
</dbReference>
<keyword evidence="2" id="KW-0285">Flavoprotein</keyword>
<evidence type="ECO:0000256" key="3">
    <source>
        <dbReference type="ARBA" id="ARBA00022827"/>
    </source>
</evidence>
<evidence type="ECO:0000256" key="4">
    <source>
        <dbReference type="ARBA" id="ARBA00023002"/>
    </source>
</evidence>
<keyword evidence="7" id="KW-1185">Reference proteome</keyword>
<gene>
    <name evidence="6" type="ORF">ACFOND_03360</name>
</gene>
<keyword evidence="4 6" id="KW-0560">Oxidoreductase</keyword>
<keyword evidence="3" id="KW-0274">FAD</keyword>
<dbReference type="Pfam" id="PF07992">
    <property type="entry name" value="Pyr_redox_2"/>
    <property type="match status" value="1"/>
</dbReference>
<dbReference type="SUPFAM" id="SSF51905">
    <property type="entry name" value="FAD/NAD(P)-binding domain"/>
    <property type="match status" value="1"/>
</dbReference>
<evidence type="ECO:0000313" key="6">
    <source>
        <dbReference type="EMBL" id="MFC3700666.1"/>
    </source>
</evidence>
<evidence type="ECO:0000259" key="5">
    <source>
        <dbReference type="Pfam" id="PF07992"/>
    </source>
</evidence>
<evidence type="ECO:0000256" key="2">
    <source>
        <dbReference type="ARBA" id="ARBA00022630"/>
    </source>
</evidence>
<dbReference type="PANTHER" id="PTHR43735:SF3">
    <property type="entry name" value="FERROPTOSIS SUPPRESSOR PROTEIN 1"/>
    <property type="match status" value="1"/>
</dbReference>
<feature type="domain" description="FAD/NAD(P)-binding" evidence="5">
    <location>
        <begin position="5"/>
        <end position="285"/>
    </location>
</feature>
<dbReference type="Proteomes" id="UP001595710">
    <property type="component" value="Unassembled WGS sequence"/>
</dbReference>
<protein>
    <submittedName>
        <fullName evidence="6">NAD(P)/FAD-dependent oxidoreductase</fullName>
        <ecNumber evidence="6">1.6.5.-</ecNumber>
    </submittedName>
</protein>
<evidence type="ECO:0000313" key="7">
    <source>
        <dbReference type="Proteomes" id="UP001595710"/>
    </source>
</evidence>
<dbReference type="InterPro" id="IPR023753">
    <property type="entry name" value="FAD/NAD-binding_dom"/>
</dbReference>
<name>A0ABV7WPF3_9GAMM</name>
<dbReference type="EC" id="1.6.5.-" evidence="6"/>
<organism evidence="6 7">
    <name type="scientific">Reinekea marina</name>
    <dbReference type="NCBI Taxonomy" id="1310421"/>
    <lineage>
        <taxon>Bacteria</taxon>
        <taxon>Pseudomonadati</taxon>
        <taxon>Pseudomonadota</taxon>
        <taxon>Gammaproteobacteria</taxon>
        <taxon>Oceanospirillales</taxon>
        <taxon>Saccharospirillaceae</taxon>
        <taxon>Reinekea</taxon>
    </lineage>
</organism>
<dbReference type="PRINTS" id="PR00368">
    <property type="entry name" value="FADPNR"/>
</dbReference>
<dbReference type="GO" id="GO:0016491">
    <property type="term" value="F:oxidoreductase activity"/>
    <property type="evidence" value="ECO:0007669"/>
    <property type="project" value="UniProtKB-KW"/>
</dbReference>
<dbReference type="RefSeq" id="WP_290281138.1">
    <property type="nucleotide sequence ID" value="NZ_JAUFQI010000001.1"/>
</dbReference>
<evidence type="ECO:0000256" key="1">
    <source>
        <dbReference type="ARBA" id="ARBA00006442"/>
    </source>
</evidence>
<reference evidence="7" key="1">
    <citation type="journal article" date="2019" name="Int. J. Syst. Evol. Microbiol.">
        <title>The Global Catalogue of Microorganisms (GCM) 10K type strain sequencing project: providing services to taxonomists for standard genome sequencing and annotation.</title>
        <authorList>
            <consortium name="The Broad Institute Genomics Platform"/>
            <consortium name="The Broad Institute Genome Sequencing Center for Infectious Disease"/>
            <person name="Wu L."/>
            <person name="Ma J."/>
        </authorList>
    </citation>
    <scope>NUCLEOTIDE SEQUENCE [LARGE SCALE GENOMIC DNA]</scope>
    <source>
        <strain evidence="7">CECT 8288</strain>
    </source>
</reference>
<comment type="caution">
    <text evidence="6">The sequence shown here is derived from an EMBL/GenBank/DDBJ whole genome shotgun (WGS) entry which is preliminary data.</text>
</comment>
<dbReference type="PANTHER" id="PTHR43735">
    <property type="entry name" value="APOPTOSIS-INDUCING FACTOR 1"/>
    <property type="match status" value="1"/>
</dbReference>
<comment type="similarity">
    <text evidence="1">Belongs to the FAD-dependent oxidoreductase family.</text>
</comment>
<dbReference type="Gene3D" id="3.50.50.100">
    <property type="match status" value="1"/>
</dbReference>
<accession>A0ABV7WPF3</accession>
<sequence>MIHTDTLIIGGGFSGAKVAQKLAAAGINTLMLDRKDYFEVTYATLRNVTAPELLPKSPRKRYTDFLAGKFIHSGVSEMNQHQVILENGETITFRQAIIATGSRYETMPMVKSNNSLVLEMRNQEQIKTRQDIQAAKDILILGGGVVGVELAGEIAAAFPEKTVTLAHSQSTLLDTFKPKAQKLAFKQLEALGVKIETNRLYRAEGDRYQDANTGHTITADLVFSAIGTQPNSEFLKPHLSAALNKQGYVKVDAYFQVEGYDNLYSLGDIANTGSPKLGYVAGMQADLLVKNILATKAGKKAQPYKPMTKMMALVPTGPNTGLVQLPFGVTKAKFMVNMKQRDLFIEKTFDGLDAQPDDEGSFNAQKA</sequence>
<dbReference type="PRINTS" id="PR00469">
    <property type="entry name" value="PNDRDTASEII"/>
</dbReference>
<proteinExistence type="inferred from homology"/>
<dbReference type="InterPro" id="IPR036188">
    <property type="entry name" value="FAD/NAD-bd_sf"/>
</dbReference>